<dbReference type="AlphaFoldDB" id="A0A6J4SGN4"/>
<feature type="compositionally biased region" description="Basic residues" evidence="1">
    <location>
        <begin position="33"/>
        <end position="51"/>
    </location>
</feature>
<feature type="region of interest" description="Disordered" evidence="1">
    <location>
        <begin position="103"/>
        <end position="148"/>
    </location>
</feature>
<evidence type="ECO:0000256" key="1">
    <source>
        <dbReference type="SAM" id="MobiDB-lite"/>
    </source>
</evidence>
<feature type="non-terminal residue" evidence="2">
    <location>
        <position position="1"/>
    </location>
</feature>
<feature type="compositionally biased region" description="Low complexity" evidence="1">
    <location>
        <begin position="103"/>
        <end position="120"/>
    </location>
</feature>
<sequence>ERSAARHREPRRRRAPRARLLRPRADRPDHRVDLHRRRQARPRGPRARHHGVLGDDPARRAVLQRRGLRAACVAAPAGRSAAGPLRALARAVDGDGRRVVRGRAGVAGQGARRPGRAGVQQPAGGDPVTAGPGSLAWRPADHPARLAL</sequence>
<evidence type="ECO:0000313" key="2">
    <source>
        <dbReference type="EMBL" id="CAA9498478.1"/>
    </source>
</evidence>
<proteinExistence type="predicted"/>
<organism evidence="2">
    <name type="scientific">uncultured Solirubrobacteraceae bacterium</name>
    <dbReference type="NCBI Taxonomy" id="1162706"/>
    <lineage>
        <taxon>Bacteria</taxon>
        <taxon>Bacillati</taxon>
        <taxon>Actinomycetota</taxon>
        <taxon>Thermoleophilia</taxon>
        <taxon>Solirubrobacterales</taxon>
        <taxon>Solirubrobacteraceae</taxon>
        <taxon>environmental samples</taxon>
    </lineage>
</organism>
<name>A0A6J4SGN4_9ACTN</name>
<feature type="compositionally biased region" description="Basic residues" evidence="1">
    <location>
        <begin position="8"/>
        <end position="22"/>
    </location>
</feature>
<reference evidence="2" key="1">
    <citation type="submission" date="2020-02" db="EMBL/GenBank/DDBJ databases">
        <authorList>
            <person name="Meier V. D."/>
        </authorList>
    </citation>
    <scope>NUCLEOTIDE SEQUENCE</scope>
    <source>
        <strain evidence="2">AVDCRST_MAG85</strain>
    </source>
</reference>
<feature type="compositionally biased region" description="Basic and acidic residues" evidence="1">
    <location>
        <begin position="139"/>
        <end position="148"/>
    </location>
</feature>
<dbReference type="EMBL" id="CADCVT010000177">
    <property type="protein sequence ID" value="CAA9498478.1"/>
    <property type="molecule type" value="Genomic_DNA"/>
</dbReference>
<accession>A0A6J4SGN4</accession>
<gene>
    <name evidence="2" type="ORF">AVDCRST_MAG85-1612</name>
</gene>
<feature type="region of interest" description="Disordered" evidence="1">
    <location>
        <begin position="1"/>
        <end position="58"/>
    </location>
</feature>
<protein>
    <submittedName>
        <fullName evidence="2">Uncharacterized protein</fullName>
    </submittedName>
</protein>
<feature type="non-terminal residue" evidence="2">
    <location>
        <position position="148"/>
    </location>
</feature>
<feature type="compositionally biased region" description="Basic and acidic residues" evidence="1">
    <location>
        <begin position="23"/>
        <end position="32"/>
    </location>
</feature>